<comment type="caution">
    <text evidence="2">The sequence shown here is derived from an EMBL/GenBank/DDBJ whole genome shotgun (WGS) entry which is preliminary data.</text>
</comment>
<protein>
    <submittedName>
        <fullName evidence="2">Uncharacterized protein</fullName>
    </submittedName>
</protein>
<sequence>MCSRTTCSVCQKATWTGCGMHIESALRGVPESQRCPEYLTGKHKSSMMQPLLIVLVLVAVYYFVRGRSTRELTRD</sequence>
<dbReference type="Proteomes" id="UP000481153">
    <property type="component" value="Unassembled WGS sequence"/>
</dbReference>
<evidence type="ECO:0000313" key="3">
    <source>
        <dbReference type="Proteomes" id="UP000481153"/>
    </source>
</evidence>
<keyword evidence="3" id="KW-1185">Reference proteome</keyword>
<keyword evidence="1" id="KW-0472">Membrane</keyword>
<keyword evidence="1" id="KW-1133">Transmembrane helix</keyword>
<feature type="transmembrane region" description="Helical" evidence="1">
    <location>
        <begin position="47"/>
        <end position="64"/>
    </location>
</feature>
<reference evidence="2 3" key="1">
    <citation type="submission" date="2019-07" db="EMBL/GenBank/DDBJ databases">
        <title>Genomics analysis of Aphanomyces spp. identifies a new class of oomycete effector associated with host adaptation.</title>
        <authorList>
            <person name="Gaulin E."/>
        </authorList>
    </citation>
    <scope>NUCLEOTIDE SEQUENCE [LARGE SCALE GENOMIC DNA]</scope>
    <source>
        <strain evidence="2 3">ATCC 201684</strain>
    </source>
</reference>
<proteinExistence type="predicted"/>
<evidence type="ECO:0000256" key="1">
    <source>
        <dbReference type="SAM" id="Phobius"/>
    </source>
</evidence>
<dbReference type="EMBL" id="VJMJ01000084">
    <property type="protein sequence ID" value="KAF0737411.1"/>
    <property type="molecule type" value="Genomic_DNA"/>
</dbReference>
<accession>A0A6G0XBC1</accession>
<gene>
    <name evidence="2" type="ORF">Ae201684_006576</name>
</gene>
<dbReference type="AlphaFoldDB" id="A0A6G0XBC1"/>
<dbReference type="PANTHER" id="PTHR34724">
    <property type="entry name" value="OS12G0596101 PROTEIN"/>
    <property type="match status" value="1"/>
</dbReference>
<evidence type="ECO:0000313" key="2">
    <source>
        <dbReference type="EMBL" id="KAF0737411.1"/>
    </source>
</evidence>
<keyword evidence="1" id="KW-0812">Transmembrane</keyword>
<name>A0A6G0XBC1_9STRA</name>
<organism evidence="2 3">
    <name type="scientific">Aphanomyces euteiches</name>
    <dbReference type="NCBI Taxonomy" id="100861"/>
    <lineage>
        <taxon>Eukaryota</taxon>
        <taxon>Sar</taxon>
        <taxon>Stramenopiles</taxon>
        <taxon>Oomycota</taxon>
        <taxon>Saprolegniomycetes</taxon>
        <taxon>Saprolegniales</taxon>
        <taxon>Verrucalvaceae</taxon>
        <taxon>Aphanomyces</taxon>
    </lineage>
</organism>
<dbReference type="PANTHER" id="PTHR34724:SF2">
    <property type="entry name" value="OS12G0596101 PROTEIN"/>
    <property type="match status" value="1"/>
</dbReference>